<reference evidence="2 3" key="1">
    <citation type="journal article" date="2020" name="Nature">
        <title>Six reference-quality genomes reveal evolution of bat adaptations.</title>
        <authorList>
            <person name="Jebb D."/>
            <person name="Huang Z."/>
            <person name="Pippel M."/>
            <person name="Hughes G.M."/>
            <person name="Lavrichenko K."/>
            <person name="Devanna P."/>
            <person name="Winkler S."/>
            <person name="Jermiin L.S."/>
            <person name="Skirmuntt E.C."/>
            <person name="Katzourakis A."/>
            <person name="Burkitt-Gray L."/>
            <person name="Ray D.A."/>
            <person name="Sullivan K.A.M."/>
            <person name="Roscito J.G."/>
            <person name="Kirilenko B.M."/>
            <person name="Davalos L.M."/>
            <person name="Corthals A.P."/>
            <person name="Power M.L."/>
            <person name="Jones G."/>
            <person name="Ransome R.D."/>
            <person name="Dechmann D.K.N."/>
            <person name="Locatelli A.G."/>
            <person name="Puechmaille S.J."/>
            <person name="Fedrigo O."/>
            <person name="Jarvis E.D."/>
            <person name="Hiller M."/>
            <person name="Vernes S.C."/>
            <person name="Myers E.W."/>
            <person name="Teeling E.C."/>
        </authorList>
    </citation>
    <scope>NUCLEOTIDE SEQUENCE [LARGE SCALE GENOMIC DNA]</scope>
    <source>
        <strain evidence="2">MRouAeg1</strain>
        <tissue evidence="2">Muscle</tissue>
    </source>
</reference>
<evidence type="ECO:0000313" key="3">
    <source>
        <dbReference type="Proteomes" id="UP000593571"/>
    </source>
</evidence>
<dbReference type="Proteomes" id="UP000593571">
    <property type="component" value="Unassembled WGS sequence"/>
</dbReference>
<organism evidence="2 3">
    <name type="scientific">Rousettus aegyptiacus</name>
    <name type="common">Egyptian fruit bat</name>
    <name type="synonym">Pteropus aegyptiacus</name>
    <dbReference type="NCBI Taxonomy" id="9407"/>
    <lineage>
        <taxon>Eukaryota</taxon>
        <taxon>Metazoa</taxon>
        <taxon>Chordata</taxon>
        <taxon>Craniata</taxon>
        <taxon>Vertebrata</taxon>
        <taxon>Euteleostomi</taxon>
        <taxon>Mammalia</taxon>
        <taxon>Eutheria</taxon>
        <taxon>Laurasiatheria</taxon>
        <taxon>Chiroptera</taxon>
        <taxon>Yinpterochiroptera</taxon>
        <taxon>Pteropodoidea</taxon>
        <taxon>Pteropodidae</taxon>
        <taxon>Rousettinae</taxon>
        <taxon>Rousettus</taxon>
    </lineage>
</organism>
<sequence>MCKEVPEGAYKPCRELVEDATFVMSSLTSPVPLTEHLLPLASALSKSPTTSSISVHSSSSLSGSQPPEPFHSLDDLSPQPLALSPSTSFLPDSEAQFPPPTGSSASISPPDSAMTPPQCGLMALPLSTIPQTSSPHTPSQLLPSQSQPSQALTTQAVPS</sequence>
<proteinExistence type="predicted"/>
<feature type="compositionally biased region" description="Low complexity" evidence="1">
    <location>
        <begin position="48"/>
        <end position="64"/>
    </location>
</feature>
<dbReference type="EMBL" id="JACASE010000003">
    <property type="protein sequence ID" value="KAF6485417.1"/>
    <property type="molecule type" value="Genomic_DNA"/>
</dbReference>
<keyword evidence="3" id="KW-1185">Reference proteome</keyword>
<feature type="region of interest" description="Disordered" evidence="1">
    <location>
        <begin position="48"/>
        <end position="159"/>
    </location>
</feature>
<evidence type="ECO:0000256" key="1">
    <source>
        <dbReference type="SAM" id="MobiDB-lite"/>
    </source>
</evidence>
<protein>
    <submittedName>
        <fullName evidence="2">Uncharacterized protein</fullName>
    </submittedName>
</protein>
<dbReference type="AlphaFoldDB" id="A0A7J8ILF1"/>
<gene>
    <name evidence="2" type="ORF">HJG63_010629</name>
</gene>
<evidence type="ECO:0000313" key="2">
    <source>
        <dbReference type="EMBL" id="KAF6485417.1"/>
    </source>
</evidence>
<feature type="compositionally biased region" description="Low complexity" evidence="1">
    <location>
        <begin position="132"/>
        <end position="159"/>
    </location>
</feature>
<accession>A0A7J8ILF1</accession>
<name>A0A7J8ILF1_ROUAE</name>
<comment type="caution">
    <text evidence="2">The sequence shown here is derived from an EMBL/GenBank/DDBJ whole genome shotgun (WGS) entry which is preliminary data.</text>
</comment>